<feature type="transmembrane region" description="Helical" evidence="1">
    <location>
        <begin position="417"/>
        <end position="435"/>
    </location>
</feature>
<keyword evidence="1" id="KW-0472">Membrane</keyword>
<feature type="transmembrane region" description="Helical" evidence="1">
    <location>
        <begin position="219"/>
        <end position="239"/>
    </location>
</feature>
<feature type="transmembrane region" description="Helical" evidence="1">
    <location>
        <begin position="141"/>
        <end position="160"/>
    </location>
</feature>
<dbReference type="PANTHER" id="PTHR45856">
    <property type="entry name" value="ALPHA/BETA-HYDROLASES SUPERFAMILY PROTEIN"/>
    <property type="match status" value="1"/>
</dbReference>
<dbReference type="Gene3D" id="3.40.50.1820">
    <property type="entry name" value="alpha/beta hydrolase"/>
    <property type="match status" value="1"/>
</dbReference>
<dbReference type="SUPFAM" id="SSF53474">
    <property type="entry name" value="alpha/beta-Hydrolases"/>
    <property type="match status" value="1"/>
</dbReference>
<feature type="transmembrane region" description="Helical" evidence="1">
    <location>
        <begin position="476"/>
        <end position="501"/>
    </location>
</feature>
<gene>
    <name evidence="3" type="ORF">C1SCF055_LOCUS14011</name>
</gene>
<dbReference type="GO" id="GO:0006629">
    <property type="term" value="P:lipid metabolic process"/>
    <property type="evidence" value="ECO:0007669"/>
    <property type="project" value="InterPro"/>
</dbReference>
<reference evidence="3" key="1">
    <citation type="submission" date="2022-10" db="EMBL/GenBank/DDBJ databases">
        <authorList>
            <person name="Chen Y."/>
            <person name="Dougan E. K."/>
            <person name="Chan C."/>
            <person name="Rhodes N."/>
            <person name="Thang M."/>
        </authorList>
    </citation>
    <scope>NUCLEOTIDE SEQUENCE</scope>
</reference>
<protein>
    <submittedName>
        <fullName evidence="4">Serine/threonine-protein phosphatase 2A 65 kDa regulatory subunit A beta isoform</fullName>
    </submittedName>
</protein>
<dbReference type="Proteomes" id="UP001152797">
    <property type="component" value="Unassembled WGS sequence"/>
</dbReference>
<evidence type="ECO:0000313" key="4">
    <source>
        <dbReference type="EMBL" id="CAL4773982.1"/>
    </source>
</evidence>
<organism evidence="3">
    <name type="scientific">Cladocopium goreaui</name>
    <dbReference type="NCBI Taxonomy" id="2562237"/>
    <lineage>
        <taxon>Eukaryota</taxon>
        <taxon>Sar</taxon>
        <taxon>Alveolata</taxon>
        <taxon>Dinophyceae</taxon>
        <taxon>Suessiales</taxon>
        <taxon>Symbiodiniaceae</taxon>
        <taxon>Cladocopium</taxon>
    </lineage>
</organism>
<accession>A0A9P1C7T6</accession>
<dbReference type="InterPro" id="IPR029058">
    <property type="entry name" value="AB_hydrolase_fold"/>
</dbReference>
<sequence length="880" mass="98734">MLHTFSQAAAEHSRTYGDLGAVSSGLSIRNITAGYGPSGPSLSLLEDVDSGDEDEAGRLSCCQRVGICIGYVIPDWGHLSLANVGRSWAAGAIALWHCYLFAACASLIVVNFAAAMLRCYIQWFSETKFHVVTFYSMEFKYHVTLGFFGAFFRCYILLSVTSDLLRFTYLLCKDTWRPDSFEGYRRLLVGDAWKEIEAGEFYSNNWSMCLTRRQKLMDVFFQVFLHVSLDVVPMILAFHGMVGDDNTAIEGARICLAIGVFHILVFYFLWLFGEVYLKAHHFRLAWHVARGQEAVRLRTHTAQRTAMYFLGKGEGRSIYVLCGHWMHCVGRCLPISLALTALVLGLLVDRNGWAIVAGLVCSSIMSVMACLREPENPRCTPRPPRWVKRFFPHPEALQDWSEQWCSLSVHAQKRQRYPFLMILGLSALVFSSFRFPAVMIGCLVLSCGTFVRIFCVFGEGSLGWLWGFGESLVENVLLNFVVVSTAGNAYNDAAVVMLLSAMRQFGFQRRIVAGERLRMASVNIMGLVHLLFLILVCFALETYGVDSDWSAFGPLLNHTKFYSFQPDPGNPLDPLHAPQVPEVPLRSILPVCNFRFRQGYDQDFHRAISLADFGLMASLTYEPRFRVAEACEYYFSSQWHLEQPPENQTTGVKFLMFTSEDNQTTVIAVRGTLDCLDVLQDVSLWIVPVLLQFFGLVGLDTAYGAWGMATAELSQMLPMAYIDRKKTVESVLSAAELMINQHPEREYYITGHSLGGGVAKLVKLAIKIPQRARLQVVTFAAPGVHHAAHVLMHQMDSEKIRDLHAKMTDESVSLVAVRPSNDIISLIDQSRGQTWVVSCSGTFYECHSIYRTLWDIFSVCGSMRGSVLKVPCGWSPKAPC</sequence>
<feature type="domain" description="Fungal lipase-type" evidence="2">
    <location>
        <begin position="666"/>
        <end position="794"/>
    </location>
</feature>
<dbReference type="PANTHER" id="PTHR45856:SF24">
    <property type="entry name" value="FUNGAL LIPASE-LIKE DOMAIN-CONTAINING PROTEIN"/>
    <property type="match status" value="1"/>
</dbReference>
<evidence type="ECO:0000313" key="3">
    <source>
        <dbReference type="EMBL" id="CAI3986670.1"/>
    </source>
</evidence>
<name>A0A9P1C7T6_9DINO</name>
<evidence type="ECO:0000259" key="2">
    <source>
        <dbReference type="Pfam" id="PF01764"/>
    </source>
</evidence>
<dbReference type="EMBL" id="CAMXCT020001102">
    <property type="protein sequence ID" value="CAL1140045.1"/>
    <property type="molecule type" value="Genomic_DNA"/>
</dbReference>
<dbReference type="InterPro" id="IPR051218">
    <property type="entry name" value="Sec_MonoDiacylglyc_Lipase"/>
</dbReference>
<evidence type="ECO:0000313" key="5">
    <source>
        <dbReference type="Proteomes" id="UP001152797"/>
    </source>
</evidence>
<feature type="transmembrane region" description="Helical" evidence="1">
    <location>
        <begin position="251"/>
        <end position="273"/>
    </location>
</feature>
<keyword evidence="1" id="KW-0812">Transmembrane</keyword>
<reference evidence="4 5" key="2">
    <citation type="submission" date="2024-05" db="EMBL/GenBank/DDBJ databases">
        <authorList>
            <person name="Chen Y."/>
            <person name="Shah S."/>
            <person name="Dougan E. K."/>
            <person name="Thang M."/>
            <person name="Chan C."/>
        </authorList>
    </citation>
    <scope>NUCLEOTIDE SEQUENCE [LARGE SCALE GENOMIC DNA]</scope>
</reference>
<feature type="transmembrane region" description="Helical" evidence="1">
    <location>
        <begin position="353"/>
        <end position="371"/>
    </location>
</feature>
<dbReference type="AlphaFoldDB" id="A0A9P1C7T6"/>
<feature type="transmembrane region" description="Helical" evidence="1">
    <location>
        <begin position="96"/>
        <end position="121"/>
    </location>
</feature>
<feature type="transmembrane region" description="Helical" evidence="1">
    <location>
        <begin position="522"/>
        <end position="545"/>
    </location>
</feature>
<keyword evidence="5" id="KW-1185">Reference proteome</keyword>
<dbReference type="EMBL" id="CAMXCT010001102">
    <property type="protein sequence ID" value="CAI3986670.1"/>
    <property type="molecule type" value="Genomic_DNA"/>
</dbReference>
<evidence type="ECO:0000256" key="1">
    <source>
        <dbReference type="SAM" id="Phobius"/>
    </source>
</evidence>
<dbReference type="InterPro" id="IPR002921">
    <property type="entry name" value="Fungal_lipase-type"/>
</dbReference>
<dbReference type="OrthoDB" id="414443at2759"/>
<dbReference type="EMBL" id="CAMXCT030001102">
    <property type="protein sequence ID" value="CAL4773982.1"/>
    <property type="molecule type" value="Genomic_DNA"/>
</dbReference>
<comment type="caution">
    <text evidence="3">The sequence shown here is derived from an EMBL/GenBank/DDBJ whole genome shotgun (WGS) entry which is preliminary data.</text>
</comment>
<dbReference type="Pfam" id="PF01764">
    <property type="entry name" value="Lipase_3"/>
    <property type="match status" value="1"/>
</dbReference>
<feature type="transmembrane region" description="Helical" evidence="1">
    <location>
        <begin position="328"/>
        <end position="347"/>
    </location>
</feature>
<keyword evidence="1" id="KW-1133">Transmembrane helix</keyword>
<proteinExistence type="predicted"/>